<feature type="domain" description="Uncharacterised" evidence="1">
    <location>
        <begin position="20"/>
        <end position="158"/>
    </location>
</feature>
<name>A0ABX5GMG1_9GAMM</name>
<dbReference type="InterPro" id="IPR036388">
    <property type="entry name" value="WH-like_DNA-bd_sf"/>
</dbReference>
<dbReference type="EMBL" id="PYOP01000059">
    <property type="protein sequence ID" value="PSW90477.1"/>
    <property type="molecule type" value="Genomic_DNA"/>
</dbReference>
<evidence type="ECO:0000259" key="1">
    <source>
        <dbReference type="Pfam" id="PF07514"/>
    </source>
</evidence>
<dbReference type="Gene3D" id="2.40.10.200">
    <property type="entry name" value="STY4665 C-terminal domain-like"/>
    <property type="match status" value="1"/>
</dbReference>
<dbReference type="SUPFAM" id="SSF46785">
    <property type="entry name" value="Winged helix' DNA-binding domain"/>
    <property type="match status" value="1"/>
</dbReference>
<evidence type="ECO:0000313" key="4">
    <source>
        <dbReference type="Proteomes" id="UP000241190"/>
    </source>
</evidence>
<dbReference type="InterPro" id="IPR011119">
    <property type="entry name" value="Unchr_helicase_relaxase_TraI"/>
</dbReference>
<dbReference type="Pfam" id="PF07515">
    <property type="entry name" value="TraI_2_C"/>
    <property type="match status" value="1"/>
</dbReference>
<sequence>MVFLMQLLGKDPMTAITHDTMLFAQLSEYLSGHKDHDNVIEQIVRQADAASVAQDLGASKDGINDAAKRARFGNNSLAEQLHTTMTYLLTEKKILLNKKGGEGFVYGDHLYLICKPIADTIRTTLLDRGISSVPSSNSKLFNELQQNNIIRPNEQGLAIWSCQINLTDMNWHQTFTCLCIHLPSFLPDVAFTPMVGDIVVLPPEDTADSETEALNTAPDNALAPIKSEALSTYPDSAHAELGTETDCDDELTALVLGQSSTDSSPEVDSSVEVVNAPAEVITPLSDLSPVDVGIAFFNWVEMSLKGGIHPVNTRDAFFHIVDGKLFIVSPTAMRTFVDEYGVGCKDDSYLDVQDGIQCMNKHIKTASGRNLHVVTVTRSQTTINGYLVELSDDIKAIHATNNAVLTMNEG</sequence>
<accession>A0ABX5GMG1</accession>
<reference evidence="3 4" key="1">
    <citation type="submission" date="2018-03" db="EMBL/GenBank/DDBJ databases">
        <title>Whole genome sequencing of Histamine producing bacteria.</title>
        <authorList>
            <person name="Butler K."/>
        </authorList>
    </citation>
    <scope>NUCLEOTIDE SEQUENCE [LARGE SCALE GENOMIC DNA]</scope>
    <source>
        <strain evidence="3 4">ATCC 51761</strain>
    </source>
</reference>
<dbReference type="Proteomes" id="UP000241190">
    <property type="component" value="Unassembled WGS sequence"/>
</dbReference>
<dbReference type="Gene3D" id="1.10.10.10">
    <property type="entry name" value="Winged helix-like DNA-binding domain superfamily/Winged helix DNA-binding domain"/>
    <property type="match status" value="1"/>
</dbReference>
<gene>
    <name evidence="3" type="ORF">C9J52_19800</name>
</gene>
<protein>
    <recommendedName>
        <fullName evidence="5">Conjugal transfer nickase/helicase TraI C-terminal domain-containing protein</fullName>
    </recommendedName>
</protein>
<evidence type="ECO:0000259" key="2">
    <source>
        <dbReference type="Pfam" id="PF07515"/>
    </source>
</evidence>
<proteinExistence type="predicted"/>
<feature type="domain" description="Putative conjugal transfer nickase/helicase TraI C-terminal" evidence="2">
    <location>
        <begin position="293"/>
        <end position="396"/>
    </location>
</feature>
<dbReference type="InterPro" id="IPR036390">
    <property type="entry name" value="WH_DNA-bd_sf"/>
</dbReference>
<organism evidence="3 4">
    <name type="scientific">Photobacterium iliopiscarium</name>
    <dbReference type="NCBI Taxonomy" id="56192"/>
    <lineage>
        <taxon>Bacteria</taxon>
        <taxon>Pseudomonadati</taxon>
        <taxon>Pseudomonadota</taxon>
        <taxon>Gammaproteobacteria</taxon>
        <taxon>Vibrionales</taxon>
        <taxon>Vibrionaceae</taxon>
        <taxon>Photobacterium</taxon>
    </lineage>
</organism>
<evidence type="ECO:0008006" key="5">
    <source>
        <dbReference type="Google" id="ProtNLM"/>
    </source>
</evidence>
<dbReference type="InterPro" id="IPR011093">
    <property type="entry name" value="TraI_2_C"/>
</dbReference>
<dbReference type="Pfam" id="PF07514">
    <property type="entry name" value="TraI_2"/>
    <property type="match status" value="1"/>
</dbReference>
<evidence type="ECO:0000313" key="3">
    <source>
        <dbReference type="EMBL" id="PSW90477.1"/>
    </source>
</evidence>
<keyword evidence="4" id="KW-1185">Reference proteome</keyword>
<comment type="caution">
    <text evidence="3">The sequence shown here is derived from an EMBL/GenBank/DDBJ whole genome shotgun (WGS) entry which is preliminary data.</text>
</comment>